<dbReference type="EMBL" id="CP043538">
    <property type="protein sequence ID" value="QGY02473.1"/>
    <property type="molecule type" value="Genomic_DNA"/>
</dbReference>
<protein>
    <submittedName>
        <fullName evidence="2">Helix-turn-helix transcriptional regulator</fullName>
    </submittedName>
</protein>
<dbReference type="Gene3D" id="1.10.10.10">
    <property type="entry name" value="Winged helix-like DNA-binding domain superfamily/Winged helix DNA-binding domain"/>
    <property type="match status" value="1"/>
</dbReference>
<name>A0A6B9FIV0_9HYPH</name>
<dbReference type="RefSeq" id="WP_010682992.1">
    <property type="nucleotide sequence ID" value="NZ_CP043538.1"/>
</dbReference>
<dbReference type="GO" id="GO:0006355">
    <property type="term" value="P:regulation of DNA-templated transcription"/>
    <property type="evidence" value="ECO:0007669"/>
    <property type="project" value="InterPro"/>
</dbReference>
<proteinExistence type="predicted"/>
<sequence>MLEALIDRIYEAAGSPKLWAEAIRWFNNYAEADRSSLIVVPQSGSARWIVSSSPECRSTSVVASPALRNTGRNTQWQTLAHSRFVQDVEGAFVCCDCELCRSNELAWRAGTAIQLPAGDLAIVTAERRAESGPFETGALSRLDALRPHLVRACHLSAQFGYERARVTAAALDHIGLPAAILTASGRILATNTCLQGSHERIASGQHSEVLFRHFSSSKSLHDAISLVADGRRVSSTLPVRAVSDHRAFIAHIHRIARPENDIFDASAMQLILRKIGVPPAPDNDLLHLLFDLTPAEARLLRALAGGLRLQLYAENTGVQASTVRSQLRSIFIKTGTNRQSELLSIVASISTFSGASASL</sequence>
<dbReference type="SUPFAM" id="SSF46894">
    <property type="entry name" value="C-terminal effector domain of the bipartite response regulators"/>
    <property type="match status" value="1"/>
</dbReference>
<reference evidence="2 3" key="1">
    <citation type="journal article" date="2012" name="Genet. Mol. Biol.">
        <title>Analysis of 16S rRNA and mxaF genes revealing insights into Methylobacterium niche-specific plant association.</title>
        <authorList>
            <person name="Dourado M.N."/>
            <person name="Andreote F.D."/>
            <person name="Dini-Andreote F."/>
            <person name="Conti R."/>
            <person name="Araujo J.M."/>
            <person name="Araujo W.L."/>
        </authorList>
    </citation>
    <scope>NUCLEOTIDE SEQUENCE [LARGE SCALE GENOMIC DNA]</scope>
    <source>
        <strain evidence="2 3">SR1.6/6</strain>
    </source>
</reference>
<dbReference type="GO" id="GO:0003677">
    <property type="term" value="F:DNA binding"/>
    <property type="evidence" value="ECO:0007669"/>
    <property type="project" value="InterPro"/>
</dbReference>
<dbReference type="InterPro" id="IPR036388">
    <property type="entry name" value="WH-like_DNA-bd_sf"/>
</dbReference>
<dbReference type="Proteomes" id="UP000012488">
    <property type="component" value="Chromosome"/>
</dbReference>
<dbReference type="InterPro" id="IPR016032">
    <property type="entry name" value="Sig_transdc_resp-reg_C-effctor"/>
</dbReference>
<accession>A0A6B9FIV0</accession>
<dbReference type="OrthoDB" id="6697591at2"/>
<feature type="domain" description="HTH luxR-type" evidence="1">
    <location>
        <begin position="289"/>
        <end position="346"/>
    </location>
</feature>
<organism evidence="2 3">
    <name type="scientific">Methylobacterium mesophilicum SR1.6/6</name>
    <dbReference type="NCBI Taxonomy" id="908290"/>
    <lineage>
        <taxon>Bacteria</taxon>
        <taxon>Pseudomonadati</taxon>
        <taxon>Pseudomonadota</taxon>
        <taxon>Alphaproteobacteria</taxon>
        <taxon>Hyphomicrobiales</taxon>
        <taxon>Methylobacteriaceae</taxon>
        <taxon>Methylobacterium</taxon>
    </lineage>
</organism>
<reference evidence="2 3" key="2">
    <citation type="journal article" date="2013" name="Genome Announc.">
        <title>Draft Genome Sequence of Methylobacterium mesophilicum Strain SR1.6/6, Isolated from Citrus sinensis.</title>
        <authorList>
            <person name="Marinho Almeida D."/>
            <person name="Dini-Andreote F."/>
            <person name="Camargo Neves A.A."/>
            <person name="Juca Ramos R.T."/>
            <person name="Andreote F.D."/>
            <person name="Carneiro A.R."/>
            <person name="Oliveira de Souza Lima A."/>
            <person name="Caracciolo Gomes de Sa P.H."/>
            <person name="Ribeiro Barbosa M.S."/>
            <person name="Araujo W.L."/>
            <person name="Silva A."/>
        </authorList>
    </citation>
    <scope>NUCLEOTIDE SEQUENCE [LARGE SCALE GENOMIC DNA]</scope>
    <source>
        <strain evidence="2 3">SR1.6/6</strain>
    </source>
</reference>
<evidence type="ECO:0000313" key="2">
    <source>
        <dbReference type="EMBL" id="QGY02473.1"/>
    </source>
</evidence>
<gene>
    <name evidence="2" type="ORF">MMSR116_11770</name>
</gene>
<evidence type="ECO:0000259" key="1">
    <source>
        <dbReference type="SMART" id="SM00421"/>
    </source>
</evidence>
<dbReference type="KEGG" id="mmes:MMSR116_11770"/>
<dbReference type="SMART" id="SM00421">
    <property type="entry name" value="HTH_LUXR"/>
    <property type="match status" value="1"/>
</dbReference>
<dbReference type="InterPro" id="IPR000792">
    <property type="entry name" value="Tscrpt_reg_LuxR_C"/>
</dbReference>
<evidence type="ECO:0000313" key="3">
    <source>
        <dbReference type="Proteomes" id="UP000012488"/>
    </source>
</evidence>
<dbReference type="AlphaFoldDB" id="A0A6B9FIV0"/>